<keyword evidence="1" id="KW-0479">Metal-binding</keyword>
<protein>
    <recommendedName>
        <fullName evidence="4">Terpene synthase metal-binding domain-containing protein</fullName>
    </recommendedName>
</protein>
<reference evidence="5 6" key="1">
    <citation type="journal article" date="2019" name="Nat. Plants">
        <title>Genome sequencing of Musa balbisiana reveals subgenome evolution and function divergence in polyploid bananas.</title>
        <authorList>
            <person name="Yao X."/>
        </authorList>
    </citation>
    <scope>NUCLEOTIDE SEQUENCE [LARGE SCALE GENOMIC DNA]</scope>
    <source>
        <strain evidence="6">cv. DH-PKW</strain>
        <tissue evidence="5">Leaves</tissue>
    </source>
</reference>
<keyword evidence="6" id="KW-1185">Reference proteome</keyword>
<keyword evidence="2" id="KW-0460">Magnesium</keyword>
<dbReference type="STRING" id="52838.A0A4S8I604"/>
<name>A0A4S8I604_MUSBA</name>
<dbReference type="Pfam" id="PF03936">
    <property type="entry name" value="Terpene_synth_C"/>
    <property type="match status" value="1"/>
</dbReference>
<evidence type="ECO:0000313" key="5">
    <source>
        <dbReference type="EMBL" id="THU43310.1"/>
    </source>
</evidence>
<dbReference type="GO" id="GO:0010333">
    <property type="term" value="F:terpene synthase activity"/>
    <property type="evidence" value="ECO:0007669"/>
    <property type="project" value="InterPro"/>
</dbReference>
<dbReference type="PANTHER" id="PTHR31225:SF93">
    <property type="entry name" value="ALPHA-HUMULENE_(-)-(E)-BETA-CARYOPHYLLENE SYNTHASE"/>
    <property type="match status" value="1"/>
</dbReference>
<organism evidence="5 6">
    <name type="scientific">Musa balbisiana</name>
    <name type="common">Banana</name>
    <dbReference type="NCBI Taxonomy" id="52838"/>
    <lineage>
        <taxon>Eukaryota</taxon>
        <taxon>Viridiplantae</taxon>
        <taxon>Streptophyta</taxon>
        <taxon>Embryophyta</taxon>
        <taxon>Tracheophyta</taxon>
        <taxon>Spermatophyta</taxon>
        <taxon>Magnoliopsida</taxon>
        <taxon>Liliopsida</taxon>
        <taxon>Zingiberales</taxon>
        <taxon>Musaceae</taxon>
        <taxon>Musa</taxon>
    </lineage>
</organism>
<feature type="domain" description="Terpene synthase metal-binding" evidence="4">
    <location>
        <begin position="23"/>
        <end position="95"/>
    </location>
</feature>
<dbReference type="InterPro" id="IPR050148">
    <property type="entry name" value="Terpene_synthase-like"/>
</dbReference>
<dbReference type="GO" id="GO:0016114">
    <property type="term" value="P:terpenoid biosynthetic process"/>
    <property type="evidence" value="ECO:0007669"/>
    <property type="project" value="InterPro"/>
</dbReference>
<dbReference type="Gene3D" id="1.10.600.10">
    <property type="entry name" value="Farnesyl Diphosphate Synthase"/>
    <property type="match status" value="1"/>
</dbReference>
<dbReference type="InterPro" id="IPR008949">
    <property type="entry name" value="Isoprenoid_synthase_dom_sf"/>
</dbReference>
<comment type="caution">
    <text evidence="5">The sequence shown here is derived from an EMBL/GenBank/DDBJ whole genome shotgun (WGS) entry which is preliminary data.</text>
</comment>
<gene>
    <name evidence="5" type="ORF">C4D60_Mb00t07650</name>
</gene>
<dbReference type="GO" id="GO:0000287">
    <property type="term" value="F:magnesium ion binding"/>
    <property type="evidence" value="ECO:0007669"/>
    <property type="project" value="InterPro"/>
</dbReference>
<sequence length="103" mass="12249">MDDKEEHSLHKVNMLLPWERWNDLAPSKNLNFVRDRLVECYFWILGVFFELYYSRARVITTKVIALISILDDIYNVYSTLEESQQLTQAIQRCNSIGLRLSYS</sequence>
<dbReference type="AlphaFoldDB" id="A0A4S8I604"/>
<dbReference type="InterPro" id="IPR005630">
    <property type="entry name" value="Terpene_synthase_metal-bd"/>
</dbReference>
<evidence type="ECO:0000256" key="3">
    <source>
        <dbReference type="ARBA" id="ARBA00023239"/>
    </source>
</evidence>
<dbReference type="Proteomes" id="UP000317650">
    <property type="component" value="Unassembled WGS sequence"/>
</dbReference>
<evidence type="ECO:0000256" key="2">
    <source>
        <dbReference type="ARBA" id="ARBA00022842"/>
    </source>
</evidence>
<proteinExistence type="predicted"/>
<dbReference type="EMBL" id="PYDT01000132">
    <property type="protein sequence ID" value="THU43310.1"/>
    <property type="molecule type" value="Genomic_DNA"/>
</dbReference>
<dbReference type="PANTHER" id="PTHR31225">
    <property type="entry name" value="OS04G0344100 PROTEIN-RELATED"/>
    <property type="match status" value="1"/>
</dbReference>
<evidence type="ECO:0000256" key="1">
    <source>
        <dbReference type="ARBA" id="ARBA00022723"/>
    </source>
</evidence>
<evidence type="ECO:0000259" key="4">
    <source>
        <dbReference type="Pfam" id="PF03936"/>
    </source>
</evidence>
<accession>A0A4S8I604</accession>
<keyword evidence="3" id="KW-0456">Lyase</keyword>
<evidence type="ECO:0000313" key="6">
    <source>
        <dbReference type="Proteomes" id="UP000317650"/>
    </source>
</evidence>
<dbReference type="SUPFAM" id="SSF48576">
    <property type="entry name" value="Terpenoid synthases"/>
    <property type="match status" value="1"/>
</dbReference>